<reference evidence="3" key="1">
    <citation type="journal article" date="2019" name="Int. J. Syst. Evol. Microbiol.">
        <title>The Global Catalogue of Microorganisms (GCM) 10K type strain sequencing project: providing services to taxonomists for standard genome sequencing and annotation.</title>
        <authorList>
            <consortium name="The Broad Institute Genomics Platform"/>
            <consortium name="The Broad Institute Genome Sequencing Center for Infectious Disease"/>
            <person name="Wu L."/>
            <person name="Ma J."/>
        </authorList>
    </citation>
    <scope>NUCLEOTIDE SEQUENCE [LARGE SCALE GENOMIC DNA]</scope>
    <source>
        <strain evidence="3">CGMCC 1.12859</strain>
    </source>
</reference>
<evidence type="ECO:0008006" key="4">
    <source>
        <dbReference type="Google" id="ProtNLM"/>
    </source>
</evidence>
<accession>A0ABW2G8Q9</accession>
<dbReference type="Proteomes" id="UP001596435">
    <property type="component" value="Unassembled WGS sequence"/>
</dbReference>
<dbReference type="RefSeq" id="WP_380232747.1">
    <property type="nucleotide sequence ID" value="NZ_JBHSVH010000002.1"/>
</dbReference>
<evidence type="ECO:0000313" key="3">
    <source>
        <dbReference type="Proteomes" id="UP001596435"/>
    </source>
</evidence>
<name>A0ABW2G8Q9_9ACTN</name>
<organism evidence="2 3">
    <name type="scientific">Kitasatospora paranensis</name>
    <dbReference type="NCBI Taxonomy" id="258053"/>
    <lineage>
        <taxon>Bacteria</taxon>
        <taxon>Bacillati</taxon>
        <taxon>Actinomycetota</taxon>
        <taxon>Actinomycetes</taxon>
        <taxon>Kitasatosporales</taxon>
        <taxon>Streptomycetaceae</taxon>
        <taxon>Kitasatospora</taxon>
    </lineage>
</organism>
<dbReference type="EMBL" id="JBHTAJ010000100">
    <property type="protein sequence ID" value="MFC7184391.1"/>
    <property type="molecule type" value="Genomic_DNA"/>
</dbReference>
<comment type="caution">
    <text evidence="2">The sequence shown here is derived from an EMBL/GenBank/DDBJ whole genome shotgun (WGS) entry which is preliminary data.</text>
</comment>
<sequence length="340" mass="37961">MSRTTPPRPVDIASIFPELAPLARQAVRLHPRAGRPTVHDSSVGGPLLWPANEVWPACTKEHYNHKLPVSLDDVRQMRALLEAAWLRPREPREDLLDPDQRAYLDKLKAGHPAHTEPNALLPVAQLYLRDIPGLSGPEGSDLLQVLWCPLDHDEALPAAHLVWRNAASVGTLLTDPPEPADVEHYGDYVPEPCVLHPEVVTEYPAPLELPKELADRLHNWGEEQEEESEEGPGGAYYQYELSVAPGWKVGGWGPWSFRDPSPMHCRSCNTPYKPLFTVDSGEWDGGSGSWIPLEDREEPSGPTGLRRPSDPPMVQIGRGYNMQIYVCPTSFDHPHLEVMQ</sequence>
<gene>
    <name evidence="2" type="ORF">ACFQMG_33050</name>
</gene>
<keyword evidence="3" id="KW-1185">Reference proteome</keyword>
<feature type="region of interest" description="Disordered" evidence="1">
    <location>
        <begin position="287"/>
        <end position="312"/>
    </location>
</feature>
<evidence type="ECO:0000256" key="1">
    <source>
        <dbReference type="SAM" id="MobiDB-lite"/>
    </source>
</evidence>
<evidence type="ECO:0000313" key="2">
    <source>
        <dbReference type="EMBL" id="MFC7184391.1"/>
    </source>
</evidence>
<protein>
    <recommendedName>
        <fullName evidence="4">DUF1963 domain-containing protein</fullName>
    </recommendedName>
</protein>
<proteinExistence type="predicted"/>
<dbReference type="Gene3D" id="2.30.320.10">
    <property type="entry name" value="YwqG-like"/>
    <property type="match status" value="1"/>
</dbReference>